<dbReference type="InterPro" id="IPR045063">
    <property type="entry name" value="Dynamin_N"/>
</dbReference>
<dbReference type="Pfam" id="PF00350">
    <property type="entry name" value="Dynamin_N"/>
    <property type="match status" value="1"/>
</dbReference>
<dbReference type="RefSeq" id="XP_031421770.1">
    <property type="nucleotide sequence ID" value="XM_031565910.1"/>
</dbReference>
<proteinExistence type="inferred from homology"/>
<evidence type="ECO:0000256" key="4">
    <source>
        <dbReference type="SAM" id="MobiDB-lite"/>
    </source>
</evidence>
<dbReference type="PANTHER" id="PTHR47308">
    <property type="entry name" value="NUCLEAR GTPASE SLIP-GC"/>
    <property type="match status" value="1"/>
</dbReference>
<gene>
    <name evidence="7" type="primary">LOC116220283</name>
</gene>
<dbReference type="PROSITE" id="PS51720">
    <property type="entry name" value="G_AIG1"/>
    <property type="match status" value="1"/>
</dbReference>
<dbReference type="InterPro" id="IPR027417">
    <property type="entry name" value="P-loop_NTPase"/>
</dbReference>
<accession>A0A6P8FDI4</accession>
<evidence type="ECO:0000313" key="7">
    <source>
        <dbReference type="RefSeq" id="XP_031421770.1"/>
    </source>
</evidence>
<name>A0A6P8FDI4_CLUHA</name>
<dbReference type="PANTHER" id="PTHR47308:SF1">
    <property type="entry name" value="NUCLEAR GTPASE SLIP-GC"/>
    <property type="match status" value="1"/>
</dbReference>
<comment type="similarity">
    <text evidence="1">Belongs to the TRAFAC class TrmE-Era-EngA-EngB-Septin-like GTPase superfamily. AIG1/Toc34/Toc159-like paraseptin GTPase family. IAN subfamily.</text>
</comment>
<protein>
    <submittedName>
        <fullName evidence="7">Nuclear GTPase SLIP-GC-like</fullName>
    </submittedName>
</protein>
<dbReference type="GeneID" id="116220283"/>
<dbReference type="GO" id="GO:0005525">
    <property type="term" value="F:GTP binding"/>
    <property type="evidence" value="ECO:0007669"/>
    <property type="project" value="InterPro"/>
</dbReference>
<evidence type="ECO:0000256" key="1">
    <source>
        <dbReference type="ARBA" id="ARBA00008535"/>
    </source>
</evidence>
<dbReference type="InterPro" id="IPR053082">
    <property type="entry name" value="Nuclear_GTPase_SLIP-GC"/>
</dbReference>
<organism evidence="6 7">
    <name type="scientific">Clupea harengus</name>
    <name type="common">Atlantic herring</name>
    <dbReference type="NCBI Taxonomy" id="7950"/>
    <lineage>
        <taxon>Eukaryota</taxon>
        <taxon>Metazoa</taxon>
        <taxon>Chordata</taxon>
        <taxon>Craniata</taxon>
        <taxon>Vertebrata</taxon>
        <taxon>Euteleostomi</taxon>
        <taxon>Actinopterygii</taxon>
        <taxon>Neopterygii</taxon>
        <taxon>Teleostei</taxon>
        <taxon>Clupei</taxon>
        <taxon>Clupeiformes</taxon>
        <taxon>Clupeoidei</taxon>
        <taxon>Clupeidae</taxon>
        <taxon>Clupea</taxon>
    </lineage>
</organism>
<dbReference type="GO" id="GO:0003924">
    <property type="term" value="F:GTPase activity"/>
    <property type="evidence" value="ECO:0007669"/>
    <property type="project" value="TreeGrafter"/>
</dbReference>
<evidence type="ECO:0000259" key="5">
    <source>
        <dbReference type="PROSITE" id="PS51720"/>
    </source>
</evidence>
<evidence type="ECO:0000256" key="2">
    <source>
        <dbReference type="ARBA" id="ARBA00022741"/>
    </source>
</evidence>
<feature type="region of interest" description="Disordered" evidence="4">
    <location>
        <begin position="200"/>
        <end position="226"/>
    </location>
</feature>
<dbReference type="Pfam" id="PF04548">
    <property type="entry name" value="AIG1"/>
    <property type="match status" value="1"/>
</dbReference>
<feature type="coiled-coil region" evidence="3">
    <location>
        <begin position="235"/>
        <end position="262"/>
    </location>
</feature>
<dbReference type="Gene3D" id="3.40.50.300">
    <property type="entry name" value="P-loop containing nucleotide triphosphate hydrolases"/>
    <property type="match status" value="2"/>
</dbReference>
<dbReference type="SUPFAM" id="SSF52540">
    <property type="entry name" value="P-loop containing nucleoside triphosphate hydrolases"/>
    <property type="match status" value="2"/>
</dbReference>
<keyword evidence="3" id="KW-0175">Coiled coil</keyword>
<keyword evidence="6" id="KW-1185">Reference proteome</keyword>
<feature type="domain" description="AIG1-type G" evidence="5">
    <location>
        <begin position="1"/>
        <end position="196"/>
    </location>
</feature>
<sequence length="478" mass="54195">MRLVLLGKNELDNGRVGNLILGRDAFQTNLEVSEELVSKRIMGQVAGRPITVINTPDLFHPQHTQHELSVAVKECVALSAPEPRVFLLVLQHDSFSEEDRHKVKAILNLFSDEAMNYTIVITTTVRSARHISTAYAVEKEDPLGLIIQECNMRHHIFDVVNRFDKSQVLNLFKKIDLMMEKNETRHLTCEEIGVIPGGSLLPKTKQKAKRGRESDSHKDKKWKKKRTEINEISAIQQAQEVMAQVQHRLEKKIKNHAKTNKEFMNFIRDNMAYDNIQKTTIGVFGKTGDGKSSLINAILDEEELLPTGTLDACTSVIIQVEAGAEKDQYTATIEFISKEAWENELKSLLDFVAERKERDETICKMAEDKIKALYGKNATGKSFDELMKDDRSPVIAAMLRSNTKTISRFQASDLSEAIMPYIQHQESDLGGLYWPVVKTVRIKVPDHKGLLQNIVLVDLPGNGDCNQTRDEMWKSTEQ</sequence>
<dbReference type="InterPro" id="IPR006703">
    <property type="entry name" value="G_AIG1"/>
</dbReference>
<dbReference type="OrthoDB" id="8954335at2759"/>
<keyword evidence="2" id="KW-0547">Nucleotide-binding</keyword>
<evidence type="ECO:0000256" key="3">
    <source>
        <dbReference type="SAM" id="Coils"/>
    </source>
</evidence>
<dbReference type="AlphaFoldDB" id="A0A6P8FDI4"/>
<evidence type="ECO:0000313" key="6">
    <source>
        <dbReference type="Proteomes" id="UP000515152"/>
    </source>
</evidence>
<dbReference type="KEGG" id="char:116220283"/>
<dbReference type="Proteomes" id="UP000515152">
    <property type="component" value="Chromosome 4"/>
</dbReference>
<reference evidence="7" key="1">
    <citation type="submission" date="2025-08" db="UniProtKB">
        <authorList>
            <consortium name="RefSeq"/>
        </authorList>
    </citation>
    <scope>IDENTIFICATION</scope>
</reference>